<organism evidence="1 2">
    <name type="scientific">Streptomyces coffeae</name>
    <dbReference type="NCBI Taxonomy" id="621382"/>
    <lineage>
        <taxon>Bacteria</taxon>
        <taxon>Bacillati</taxon>
        <taxon>Actinomycetota</taxon>
        <taxon>Actinomycetes</taxon>
        <taxon>Kitasatosporales</taxon>
        <taxon>Streptomycetaceae</taxon>
        <taxon>Streptomyces</taxon>
    </lineage>
</organism>
<reference evidence="1 2" key="1">
    <citation type="submission" date="2021-01" db="EMBL/GenBank/DDBJ databases">
        <title>WGS of actinomycetes isolated from Thailand.</title>
        <authorList>
            <person name="Thawai C."/>
        </authorList>
    </citation>
    <scope>NUCLEOTIDE SEQUENCE [LARGE SCALE GENOMIC DNA]</scope>
    <source>
        <strain evidence="1 2">CA1R205</strain>
    </source>
</reference>
<protein>
    <submittedName>
        <fullName evidence="1">Uncharacterized protein</fullName>
    </submittedName>
</protein>
<dbReference type="Proteomes" id="UP000634229">
    <property type="component" value="Unassembled WGS sequence"/>
</dbReference>
<accession>A0ABS1NHB7</accession>
<evidence type="ECO:0000313" key="2">
    <source>
        <dbReference type="Proteomes" id="UP000634229"/>
    </source>
</evidence>
<sequence length="201" mass="21191">MYSYVLGFKLGLRGDEANRFLEEAVRTWPSRWDSIPGVSGFLLLRGALALGGQLEYQLRVDIETLGTLATIDHVMASGAGGWGETRARWFRARTFAQARVLGFAAGDGGHLNEQGAIHLVAPCGTGETDSCLAAVRGVPGVVSAQVLRPALAAADAQEELWVRMQSLDNLDGLAAAGALATGRAHLFGELREVDGALFAGA</sequence>
<name>A0ABS1NHB7_9ACTN</name>
<comment type="caution">
    <text evidence="1">The sequence shown here is derived from an EMBL/GenBank/DDBJ whole genome shotgun (WGS) entry which is preliminary data.</text>
</comment>
<keyword evidence="2" id="KW-1185">Reference proteome</keyword>
<dbReference type="RefSeq" id="WP_201876628.1">
    <property type="nucleotide sequence ID" value="NZ_JAERRF010000012.1"/>
</dbReference>
<gene>
    <name evidence="1" type="ORF">JK363_21585</name>
</gene>
<evidence type="ECO:0000313" key="1">
    <source>
        <dbReference type="EMBL" id="MBL1099206.1"/>
    </source>
</evidence>
<proteinExistence type="predicted"/>
<dbReference type="EMBL" id="JAERRF010000012">
    <property type="protein sequence ID" value="MBL1099206.1"/>
    <property type="molecule type" value="Genomic_DNA"/>
</dbReference>